<evidence type="ECO:0000313" key="1">
    <source>
        <dbReference type="EMBL" id="TRW49904.1"/>
    </source>
</evidence>
<dbReference type="Proteomes" id="UP000320359">
    <property type="component" value="Unassembled WGS sequence"/>
</dbReference>
<name>A0A552X4E6_9GAMM</name>
<comment type="caution">
    <text evidence="1">The sequence shown here is derived from an EMBL/GenBank/DDBJ whole genome shotgun (WGS) entry which is preliminary data.</text>
</comment>
<dbReference type="SUPFAM" id="SSF143011">
    <property type="entry name" value="RelE-like"/>
    <property type="match status" value="1"/>
</dbReference>
<gene>
    <name evidence="1" type="ORF">FM042_03365</name>
</gene>
<keyword evidence="2" id="KW-1185">Reference proteome</keyword>
<dbReference type="OrthoDB" id="9801102at2"/>
<dbReference type="Gene3D" id="3.30.2310.20">
    <property type="entry name" value="RelE-like"/>
    <property type="match status" value="1"/>
</dbReference>
<organism evidence="1 2">
    <name type="scientific">Aliidiomarina halalkaliphila</name>
    <dbReference type="NCBI Taxonomy" id="2593535"/>
    <lineage>
        <taxon>Bacteria</taxon>
        <taxon>Pseudomonadati</taxon>
        <taxon>Pseudomonadota</taxon>
        <taxon>Gammaproteobacteria</taxon>
        <taxon>Alteromonadales</taxon>
        <taxon>Idiomarinaceae</taxon>
        <taxon>Aliidiomarina</taxon>
    </lineage>
</organism>
<dbReference type="AlphaFoldDB" id="A0A552X4E6"/>
<accession>A0A552X4E6</accession>
<protein>
    <submittedName>
        <fullName evidence="1">Plasmid maintenance system killer protein</fullName>
    </submittedName>
</protein>
<dbReference type="InterPro" id="IPR007711">
    <property type="entry name" value="HigB-1"/>
</dbReference>
<evidence type="ECO:0000313" key="2">
    <source>
        <dbReference type="Proteomes" id="UP000320359"/>
    </source>
</evidence>
<proteinExistence type="predicted"/>
<dbReference type="InterPro" id="IPR035093">
    <property type="entry name" value="RelE/ParE_toxin_dom_sf"/>
</dbReference>
<dbReference type="EMBL" id="VJWL01000001">
    <property type="protein sequence ID" value="TRW49904.1"/>
    <property type="molecule type" value="Genomic_DNA"/>
</dbReference>
<sequence length="66" mass="7417">MQVDTVAQSANRLRLQLTALNTAMEVSDLDIPGYKLHPLKGDRKGIWSITVSGNWRLTFEFRDGIA</sequence>
<dbReference type="Pfam" id="PF05015">
    <property type="entry name" value="HigB-like_toxin"/>
    <property type="match status" value="1"/>
</dbReference>
<reference evidence="1 2" key="1">
    <citation type="submission" date="2019-07" db="EMBL/GenBank/DDBJ databases">
        <authorList>
            <person name="Yang M."/>
            <person name="Zhao D."/>
            <person name="Xiang H."/>
        </authorList>
    </citation>
    <scope>NUCLEOTIDE SEQUENCE [LARGE SCALE GENOMIC DNA]</scope>
    <source>
        <strain evidence="1 2">IM1326</strain>
    </source>
</reference>